<proteinExistence type="inferred from homology"/>
<dbReference type="InterPro" id="IPR004108">
    <property type="entry name" value="Fe_hydrogenase_lsu_C"/>
</dbReference>
<comment type="similarity">
    <text evidence="1">Belongs to the NARF family.</text>
</comment>
<reference evidence="3" key="1">
    <citation type="submission" date="2018-11" db="EMBL/GenBank/DDBJ databases">
        <authorList>
            <person name="Grassa J C."/>
        </authorList>
    </citation>
    <scope>NUCLEOTIDE SEQUENCE [LARGE SCALE GENOMIC DNA]</scope>
</reference>
<feature type="domain" description="Iron hydrogenase large subunit C-terminal" evidence="2">
    <location>
        <begin position="44"/>
        <end position="93"/>
    </location>
</feature>
<dbReference type="Proteomes" id="UP000596661">
    <property type="component" value="Chromosome 2"/>
</dbReference>
<sequence length="129" mass="14748">MDDSPHYDIDLKVPPRPHGYAFVEFEDREMAMILMGINWRVELAHVEGKQCVKVYTMLWFSNLQNVVRKIKTGKCDYHFLEIMACPSGCLNGGGQIKPKPRATGKDPDSVLETAYMEKENVIPIQYISI</sequence>
<keyword evidence="4" id="KW-1185">Reference proteome</keyword>
<evidence type="ECO:0000256" key="1">
    <source>
        <dbReference type="ARBA" id="ARBA00006596"/>
    </source>
</evidence>
<evidence type="ECO:0000313" key="4">
    <source>
        <dbReference type="Proteomes" id="UP000596661"/>
    </source>
</evidence>
<reference evidence="3" key="2">
    <citation type="submission" date="2021-03" db="UniProtKB">
        <authorList>
            <consortium name="EnsemblPlants"/>
        </authorList>
    </citation>
    <scope>IDENTIFICATION</scope>
</reference>
<name>A0A803NZS1_CANSA</name>
<dbReference type="EnsemblPlants" id="evm.model.02.3025">
    <property type="protein sequence ID" value="cds.evm.model.02.3025"/>
    <property type="gene ID" value="evm.TU.02.3025"/>
</dbReference>
<organism evidence="3 4">
    <name type="scientific">Cannabis sativa</name>
    <name type="common">Hemp</name>
    <name type="synonym">Marijuana</name>
    <dbReference type="NCBI Taxonomy" id="3483"/>
    <lineage>
        <taxon>Eukaryota</taxon>
        <taxon>Viridiplantae</taxon>
        <taxon>Streptophyta</taxon>
        <taxon>Embryophyta</taxon>
        <taxon>Tracheophyta</taxon>
        <taxon>Spermatophyta</taxon>
        <taxon>Magnoliopsida</taxon>
        <taxon>eudicotyledons</taxon>
        <taxon>Gunneridae</taxon>
        <taxon>Pentapetalae</taxon>
        <taxon>rosids</taxon>
        <taxon>fabids</taxon>
        <taxon>Rosales</taxon>
        <taxon>Cannabaceae</taxon>
        <taxon>Cannabis</taxon>
    </lineage>
</organism>
<accession>A0A803NZS1</accession>
<dbReference type="InterPro" id="IPR009016">
    <property type="entry name" value="Fe_hydrogenase"/>
</dbReference>
<dbReference type="Pfam" id="PF02906">
    <property type="entry name" value="Fe_hyd_lg_C"/>
    <property type="match status" value="1"/>
</dbReference>
<dbReference type="Gene3D" id="3.40.950.10">
    <property type="entry name" value="Fe-only Hydrogenase (Larger Subunit), Chain L, domain 3"/>
    <property type="match status" value="1"/>
</dbReference>
<protein>
    <recommendedName>
        <fullName evidence="2">Iron hydrogenase large subunit C-terminal domain-containing protein</fullName>
    </recommendedName>
</protein>
<dbReference type="Gramene" id="evm.model.02.3025">
    <property type="protein sequence ID" value="cds.evm.model.02.3025"/>
    <property type="gene ID" value="evm.TU.02.3025"/>
</dbReference>
<evidence type="ECO:0000313" key="3">
    <source>
        <dbReference type="EnsemblPlants" id="cds.evm.model.02.3025"/>
    </source>
</evidence>
<dbReference type="PANTHER" id="PTHR11615">
    <property type="entry name" value="NITRATE, FORMATE, IRON DEHYDROGENASE"/>
    <property type="match status" value="1"/>
</dbReference>
<evidence type="ECO:0000259" key="2">
    <source>
        <dbReference type="Pfam" id="PF02906"/>
    </source>
</evidence>
<dbReference type="EMBL" id="UZAU01000243">
    <property type="status" value="NOT_ANNOTATED_CDS"/>
    <property type="molecule type" value="Genomic_DNA"/>
</dbReference>
<dbReference type="AlphaFoldDB" id="A0A803NZS1"/>
<dbReference type="InterPro" id="IPR050340">
    <property type="entry name" value="Cytosolic_Fe-S_CAF"/>
</dbReference>
<dbReference type="SUPFAM" id="SSF53920">
    <property type="entry name" value="Fe-only hydrogenase"/>
    <property type="match status" value="1"/>
</dbReference>